<keyword evidence="3" id="KW-1185">Reference proteome</keyword>
<protein>
    <submittedName>
        <fullName evidence="2">Uncharacterized protein</fullName>
    </submittedName>
</protein>
<name>A0A917WCI3_9RHOB</name>
<evidence type="ECO:0000256" key="1">
    <source>
        <dbReference type="SAM" id="MobiDB-lite"/>
    </source>
</evidence>
<gene>
    <name evidence="2" type="ORF">GCM10011534_12140</name>
</gene>
<dbReference type="EMBL" id="BMLF01000001">
    <property type="protein sequence ID" value="GGL91531.1"/>
    <property type="molecule type" value="Genomic_DNA"/>
</dbReference>
<reference evidence="2" key="2">
    <citation type="submission" date="2020-09" db="EMBL/GenBank/DDBJ databases">
        <authorList>
            <person name="Sun Q."/>
            <person name="Zhou Y."/>
        </authorList>
    </citation>
    <scope>NUCLEOTIDE SEQUENCE</scope>
    <source>
        <strain evidence="2">CGMCC 1.6293</strain>
    </source>
</reference>
<organism evidence="2 3">
    <name type="scientific">Pseudooceanicola nanhaiensis</name>
    <dbReference type="NCBI Taxonomy" id="375761"/>
    <lineage>
        <taxon>Bacteria</taxon>
        <taxon>Pseudomonadati</taxon>
        <taxon>Pseudomonadota</taxon>
        <taxon>Alphaproteobacteria</taxon>
        <taxon>Rhodobacterales</taxon>
        <taxon>Paracoccaceae</taxon>
        <taxon>Pseudooceanicola</taxon>
    </lineage>
</organism>
<dbReference type="AlphaFoldDB" id="A0A917WCI3"/>
<sequence length="110" mass="11424">MNIIFTAQRRDDALTLAVSGDTLTINGEAFDFSIVPAGATLPFGAVSCELINGPVERDQDGTLSLPIVVGLQAGAPAAAWSPAPRMGVPDGPVDLSEFDPEPAEDEEAEE</sequence>
<evidence type="ECO:0000313" key="2">
    <source>
        <dbReference type="EMBL" id="GGL91531.1"/>
    </source>
</evidence>
<dbReference type="RefSeq" id="WP_028286078.1">
    <property type="nucleotide sequence ID" value="NZ_BMLF01000001.1"/>
</dbReference>
<reference evidence="2" key="1">
    <citation type="journal article" date="2014" name="Int. J. Syst. Evol. Microbiol.">
        <title>Complete genome sequence of Corynebacterium casei LMG S-19264T (=DSM 44701T), isolated from a smear-ripened cheese.</title>
        <authorList>
            <consortium name="US DOE Joint Genome Institute (JGI-PGF)"/>
            <person name="Walter F."/>
            <person name="Albersmeier A."/>
            <person name="Kalinowski J."/>
            <person name="Ruckert C."/>
        </authorList>
    </citation>
    <scope>NUCLEOTIDE SEQUENCE</scope>
    <source>
        <strain evidence="2">CGMCC 1.6293</strain>
    </source>
</reference>
<accession>A0A917WCI3</accession>
<evidence type="ECO:0000313" key="3">
    <source>
        <dbReference type="Proteomes" id="UP000649829"/>
    </source>
</evidence>
<feature type="region of interest" description="Disordered" evidence="1">
    <location>
        <begin position="79"/>
        <end position="110"/>
    </location>
</feature>
<proteinExistence type="predicted"/>
<feature type="compositionally biased region" description="Acidic residues" evidence="1">
    <location>
        <begin position="96"/>
        <end position="110"/>
    </location>
</feature>
<comment type="caution">
    <text evidence="2">The sequence shown here is derived from an EMBL/GenBank/DDBJ whole genome shotgun (WGS) entry which is preliminary data.</text>
</comment>
<dbReference type="Proteomes" id="UP000649829">
    <property type="component" value="Unassembled WGS sequence"/>
</dbReference>